<dbReference type="InterPro" id="IPR012676">
    <property type="entry name" value="TGS-like"/>
</dbReference>
<organism evidence="4 5">
    <name type="scientific">Metallosphaera yellowstonensis MK1</name>
    <dbReference type="NCBI Taxonomy" id="671065"/>
    <lineage>
        <taxon>Archaea</taxon>
        <taxon>Thermoproteota</taxon>
        <taxon>Thermoprotei</taxon>
        <taxon>Sulfolobales</taxon>
        <taxon>Sulfolobaceae</taxon>
        <taxon>Metallosphaera</taxon>
    </lineage>
</organism>
<dbReference type="SUPFAM" id="SSF81271">
    <property type="entry name" value="TGS-like"/>
    <property type="match status" value="1"/>
</dbReference>
<dbReference type="Pfam" id="PF02824">
    <property type="entry name" value="TGS"/>
    <property type="match status" value="1"/>
</dbReference>
<dbReference type="Gene3D" id="3.10.20.30">
    <property type="match status" value="1"/>
</dbReference>
<dbReference type="Pfam" id="PF08438">
    <property type="entry name" value="YGR210-like_G4"/>
    <property type="match status" value="1"/>
</dbReference>
<proteinExistence type="inferred from homology"/>
<dbReference type="EMBL" id="JH597768">
    <property type="protein sequence ID" value="EHP69451.1"/>
    <property type="molecule type" value="Genomic_DNA"/>
</dbReference>
<dbReference type="PROSITE" id="PS51710">
    <property type="entry name" value="G_OBG"/>
    <property type="match status" value="1"/>
</dbReference>
<evidence type="ECO:0000256" key="2">
    <source>
        <dbReference type="ARBA" id="ARBA00022741"/>
    </source>
</evidence>
<feature type="domain" description="OBG-type G" evidence="3">
    <location>
        <begin position="2"/>
        <end position="270"/>
    </location>
</feature>
<dbReference type="InterPro" id="IPR031167">
    <property type="entry name" value="G_OBG"/>
</dbReference>
<dbReference type="PANTHER" id="PTHR23305:SF1">
    <property type="entry name" value="OBG-TYPE G DOMAIN-CONTAINING PROTEIN"/>
    <property type="match status" value="1"/>
</dbReference>
<protein>
    <submittedName>
        <fullName evidence="4">Putative GTPase, probable translation factor</fullName>
    </submittedName>
</protein>
<dbReference type="AlphaFoldDB" id="H2C6M4"/>
<dbReference type="Pfam" id="PF01926">
    <property type="entry name" value="MMR_HSR1"/>
    <property type="match status" value="1"/>
</dbReference>
<evidence type="ECO:0000256" key="1">
    <source>
        <dbReference type="ARBA" id="ARBA00007476"/>
    </source>
</evidence>
<dbReference type="InterPro" id="IPR004095">
    <property type="entry name" value="TGS"/>
</dbReference>
<evidence type="ECO:0000313" key="4">
    <source>
        <dbReference type="EMBL" id="EHP69451.1"/>
    </source>
</evidence>
<dbReference type="InterPro" id="IPR027417">
    <property type="entry name" value="P-loop_NTPase"/>
</dbReference>
<dbReference type="PRINTS" id="PR00326">
    <property type="entry name" value="GTP1OBG"/>
</dbReference>
<comment type="similarity">
    <text evidence="1">Belongs to the RelA/SpoT family.</text>
</comment>
<accession>H2C6M4</accession>
<dbReference type="SUPFAM" id="SSF52540">
    <property type="entry name" value="P-loop containing nucleoside triphosphate hydrolases"/>
    <property type="match status" value="1"/>
</dbReference>
<dbReference type="InterPro" id="IPR012675">
    <property type="entry name" value="Beta-grasp_dom_sf"/>
</dbReference>
<dbReference type="InterPro" id="IPR006073">
    <property type="entry name" value="GTP-bd"/>
</dbReference>
<reference evidence="4 5" key="1">
    <citation type="submission" date="2012-01" db="EMBL/GenBank/DDBJ databases">
        <title>Improved High-Quality Draft sequence of Metallosphaera yellowstonensis MK1.</title>
        <authorList>
            <consortium name="US DOE Joint Genome Institute"/>
            <person name="Lucas S."/>
            <person name="Han J."/>
            <person name="Cheng J.-F."/>
            <person name="Goodwin L."/>
            <person name="Pitluck S."/>
            <person name="Peters L."/>
            <person name="Teshima H."/>
            <person name="Detter J.C."/>
            <person name="Han C."/>
            <person name="Tapia R."/>
            <person name="Land M."/>
            <person name="Hauser L."/>
            <person name="Kyrpides N."/>
            <person name="Kozubal M."/>
            <person name="Macur R.E."/>
            <person name="Jay Z."/>
            <person name="Inskeep W."/>
            <person name="Woyke T."/>
        </authorList>
    </citation>
    <scope>NUCLEOTIDE SEQUENCE [LARGE SCALE GENOMIC DNA]</scope>
    <source>
        <strain evidence="4 5">MK1</strain>
    </source>
</reference>
<dbReference type="NCBIfam" id="NF007171">
    <property type="entry name" value="PRK09602.1"/>
    <property type="match status" value="1"/>
</dbReference>
<gene>
    <name evidence="4" type="ORF">MetMK1DRAFT_00022070</name>
</gene>
<dbReference type="OrthoDB" id="5875at2157"/>
<dbReference type="FunFam" id="3.10.20.30:FF:000002">
    <property type="entry name" value="GTP pyrophosphokinase (RelA/SpoT)"/>
    <property type="match status" value="1"/>
</dbReference>
<dbReference type="Gene3D" id="1.10.8.470">
    <property type="match status" value="1"/>
</dbReference>
<name>H2C6M4_9CREN</name>
<keyword evidence="5" id="KW-1185">Reference proteome</keyword>
<dbReference type="RefSeq" id="WP_009073522.1">
    <property type="nucleotide sequence ID" value="NZ_JH597768.1"/>
</dbReference>
<dbReference type="GO" id="GO:0016887">
    <property type="term" value="F:ATP hydrolysis activity"/>
    <property type="evidence" value="ECO:0007669"/>
    <property type="project" value="TreeGrafter"/>
</dbReference>
<keyword evidence="2" id="KW-0547">Nucleotide-binding</keyword>
<dbReference type="CDD" id="cd01899">
    <property type="entry name" value="Ygr210"/>
    <property type="match status" value="1"/>
</dbReference>
<dbReference type="Proteomes" id="UP000003980">
    <property type="component" value="Unassembled WGS sequence"/>
</dbReference>
<dbReference type="HOGENOM" id="CLU_037276_1_0_2"/>
<evidence type="ECO:0000313" key="5">
    <source>
        <dbReference type="Proteomes" id="UP000003980"/>
    </source>
</evidence>
<dbReference type="eggNOG" id="arCOG00357">
    <property type="taxonomic scope" value="Archaea"/>
</dbReference>
<evidence type="ECO:0000259" key="3">
    <source>
        <dbReference type="PROSITE" id="PS51710"/>
    </source>
</evidence>
<dbReference type="GO" id="GO:0005525">
    <property type="term" value="F:GTP binding"/>
    <property type="evidence" value="ECO:0007669"/>
    <property type="project" value="InterPro"/>
</dbReference>
<dbReference type="STRING" id="671065.MetMK1DRAFT_00022070"/>
<dbReference type="Gene3D" id="3.40.50.300">
    <property type="entry name" value="P-loop containing nucleotide triphosphate hydrolases"/>
    <property type="match status" value="1"/>
</dbReference>
<dbReference type="GO" id="GO:0005737">
    <property type="term" value="C:cytoplasm"/>
    <property type="evidence" value="ECO:0007669"/>
    <property type="project" value="TreeGrafter"/>
</dbReference>
<dbReference type="CDD" id="cd01669">
    <property type="entry name" value="TGS_MJ1332_like"/>
    <property type="match status" value="1"/>
</dbReference>
<dbReference type="PANTHER" id="PTHR23305">
    <property type="entry name" value="OBG GTPASE FAMILY"/>
    <property type="match status" value="1"/>
</dbReference>
<sequence length="400" mass="44456">MISVGLIGKTNVGKSTFFAAATLMDVEIANRPFVTIEPNVGIAYAKKKCVHVELGVKCNPKNSLCIKDFRFIPVRLIDVAGLIPGAHEGRGLGNKFLDDLRKADVLIHVIDASGSTNEEGQPVPPGSRNPEEDLAFIETELDEWFLSIIKKDWEKFARTTDLSGKDMVEALLSKMSGVSVNRRHIIKALKLSSLENVKLMHWGEEGLRKFSHTLRVVSKPIVIAANKSDLPVSRDNIKRLQSKFKHVVPVSAESELALRRASRSGIIDYVPGEANFTILKRLDERQTKAMNYIKTNVLDVYGTTGVQDALNEAVFSALEMIAVYPVEDERKFTNRDGDVLPDVFLMEKGSTPKDLALAIHTDLGRGFLYAIDAKRRMRVGEEYLLQDNDVIKIVSSTARP</sequence>
<dbReference type="InterPro" id="IPR013646">
    <property type="entry name" value="YGR210-like_G4"/>
</dbReference>